<evidence type="ECO:0000313" key="4">
    <source>
        <dbReference type="Proteomes" id="UP000184236"/>
    </source>
</evidence>
<dbReference type="RefSeq" id="WP_072884547.1">
    <property type="nucleotide sequence ID" value="NZ_FQVO01000006.1"/>
</dbReference>
<organism evidence="3 4">
    <name type="scientific">Chryseobacterium takakiae</name>
    <dbReference type="NCBI Taxonomy" id="1302685"/>
    <lineage>
        <taxon>Bacteria</taxon>
        <taxon>Pseudomonadati</taxon>
        <taxon>Bacteroidota</taxon>
        <taxon>Flavobacteriia</taxon>
        <taxon>Flavobacteriales</taxon>
        <taxon>Weeksellaceae</taxon>
        <taxon>Chryseobacterium group</taxon>
        <taxon>Chryseobacterium</taxon>
    </lineage>
</organism>
<feature type="chain" id="PRO_5012431729" evidence="2">
    <location>
        <begin position="20"/>
        <end position="272"/>
    </location>
</feature>
<evidence type="ECO:0000256" key="1">
    <source>
        <dbReference type="ARBA" id="ARBA00022729"/>
    </source>
</evidence>
<evidence type="ECO:0000256" key="2">
    <source>
        <dbReference type="SAM" id="SignalP"/>
    </source>
</evidence>
<protein>
    <submittedName>
        <fullName evidence="3">Por secretion system C-terminal sorting domain-containing protein</fullName>
    </submittedName>
</protein>
<accession>A0A1M4XHL6</accession>
<reference evidence="4" key="1">
    <citation type="submission" date="2016-11" db="EMBL/GenBank/DDBJ databases">
        <authorList>
            <person name="Varghese N."/>
            <person name="Submissions S."/>
        </authorList>
    </citation>
    <scope>NUCLEOTIDE SEQUENCE [LARGE SCALE GENOMIC DNA]</scope>
    <source>
        <strain evidence="4">DSM 26898</strain>
    </source>
</reference>
<feature type="signal peptide" evidence="2">
    <location>
        <begin position="1"/>
        <end position="19"/>
    </location>
</feature>
<sequence length="272" mass="28605">MKLKLLLGTLLFTAITAQAQLATLNENFDSFTAGNTTFPQGGWSAITASPTPDFPPVSPRMIVAVDNGNSSNKFVQSYAGNNGAAPSYLISPQIVAPAGDKILSFQTTLVSPSPGPGTIQIGLASNPSDMSTFVAVGNPVTVATIGTIQNISITIPASSSQYIVFRFTPSATHVAIQIDNVVYNTASNLSVSNQIKSQEPIQFAVTSDNTALQFITKKDPKNISIYSASGQKVADGKLSGKSFDISTLQTGIYYIIIETAEGSAVKSKFIKK</sequence>
<proteinExistence type="predicted"/>
<dbReference type="OrthoDB" id="1273458at2"/>
<dbReference type="InterPro" id="IPR026444">
    <property type="entry name" value="Secre_tail"/>
</dbReference>
<dbReference type="NCBIfam" id="TIGR04183">
    <property type="entry name" value="Por_Secre_tail"/>
    <property type="match status" value="1"/>
</dbReference>
<dbReference type="Gene3D" id="2.60.120.200">
    <property type="match status" value="1"/>
</dbReference>
<dbReference type="STRING" id="1302685.SAMN05444408_10671"/>
<dbReference type="EMBL" id="FQVO01000006">
    <property type="protein sequence ID" value="SHE92999.1"/>
    <property type="molecule type" value="Genomic_DNA"/>
</dbReference>
<name>A0A1M4XHL6_9FLAO</name>
<evidence type="ECO:0000313" key="3">
    <source>
        <dbReference type="EMBL" id="SHE92999.1"/>
    </source>
</evidence>
<dbReference type="NCBIfam" id="NF038128">
    <property type="entry name" value="choice_anch_J"/>
    <property type="match status" value="1"/>
</dbReference>
<dbReference type="AlphaFoldDB" id="A0A1M4XHL6"/>
<gene>
    <name evidence="3" type="ORF">SAMN05444408_10671</name>
</gene>
<keyword evidence="1 2" id="KW-0732">Signal</keyword>
<dbReference type="Proteomes" id="UP000184236">
    <property type="component" value="Unassembled WGS sequence"/>
</dbReference>
<keyword evidence="4" id="KW-1185">Reference proteome</keyword>